<dbReference type="Proteomes" id="UP000011721">
    <property type="component" value="Chromosome"/>
</dbReference>
<dbReference type="HOGENOM" id="CLU_049301_11_2_7"/>
<dbReference type="Pfam" id="PF00582">
    <property type="entry name" value="Usp"/>
    <property type="match status" value="1"/>
</dbReference>
<dbReference type="PANTHER" id="PTHR46268:SF6">
    <property type="entry name" value="UNIVERSAL STRESS PROTEIN UP12"/>
    <property type="match status" value="1"/>
</dbReference>
<dbReference type="EMBL" id="CP003985">
    <property type="protein sequence ID" value="AGF79407.1"/>
    <property type="molecule type" value="Genomic_DNA"/>
</dbReference>
<dbReference type="PANTHER" id="PTHR46268">
    <property type="entry name" value="STRESS RESPONSE PROTEIN NHAX"/>
    <property type="match status" value="1"/>
</dbReference>
<dbReference type="InterPro" id="IPR006016">
    <property type="entry name" value="UspA"/>
</dbReference>
<feature type="domain" description="UspA" evidence="2">
    <location>
        <begin position="8"/>
        <end position="171"/>
    </location>
</feature>
<evidence type="ECO:0000313" key="4">
    <source>
        <dbReference type="Proteomes" id="UP000011721"/>
    </source>
</evidence>
<accession>M1PCS3</accession>
<dbReference type="Gene3D" id="3.40.50.620">
    <property type="entry name" value="HUPs"/>
    <property type="match status" value="1"/>
</dbReference>
<gene>
    <name evidence="3" type="ordered locus">UWK_02876</name>
</gene>
<sequence length="175" mass="19842">MGVPNVSIRKILYTTNLSETGRHAFAYAASLSKLYGSKLTVLHVVDEQPELDHRLVGYMPKDLWEEIKDRDQNEAKEILLGRKRDNSVIVGECVDRYCSELQDDSGTEAAISYDVMVKLGDPVKEIVKVAVEQNYDLIVVGRHRHSKFHDIVHRGTIRSLLDATRLPVFVVQIPE</sequence>
<dbReference type="CDD" id="cd00293">
    <property type="entry name" value="USP-like"/>
    <property type="match status" value="1"/>
</dbReference>
<comment type="similarity">
    <text evidence="1">Belongs to the universal stress protein A family.</text>
</comment>
<dbReference type="AlphaFoldDB" id="M1PCS3"/>
<dbReference type="eggNOG" id="COG0589">
    <property type="taxonomic scope" value="Bacteria"/>
</dbReference>
<name>M1PCS3_DESSD</name>
<dbReference type="SUPFAM" id="SSF52402">
    <property type="entry name" value="Adenine nucleotide alpha hydrolases-like"/>
    <property type="match status" value="1"/>
</dbReference>
<dbReference type="InterPro" id="IPR014729">
    <property type="entry name" value="Rossmann-like_a/b/a_fold"/>
</dbReference>
<evidence type="ECO:0000259" key="2">
    <source>
        <dbReference type="Pfam" id="PF00582"/>
    </source>
</evidence>
<protein>
    <submittedName>
        <fullName evidence="3">Universal stress protein UspA-like protein</fullName>
    </submittedName>
</protein>
<evidence type="ECO:0000256" key="1">
    <source>
        <dbReference type="ARBA" id="ARBA00008791"/>
    </source>
</evidence>
<dbReference type="KEGG" id="dsf:UWK_02876"/>
<dbReference type="RefSeq" id="WP_015405093.1">
    <property type="nucleotide sequence ID" value="NC_020304.1"/>
</dbReference>
<reference evidence="4" key="1">
    <citation type="journal article" date="2013" name="Stand. Genomic Sci.">
        <title>Complete genome sequence of Desulfocapsa sulfexigens, a marine deltaproteobacterium specialized in disproportionating inorganic sulfur compounds.</title>
        <authorList>
            <person name="Finster K.W."/>
            <person name="Kjeldsen K.U."/>
            <person name="Kube M."/>
            <person name="Reinhardt R."/>
            <person name="Mussmann M."/>
            <person name="Amann R."/>
            <person name="Schreiber L."/>
        </authorList>
    </citation>
    <scope>NUCLEOTIDE SEQUENCE [LARGE SCALE GENOMIC DNA]</scope>
    <source>
        <strain evidence="4">DSM 10523 / SB164P1</strain>
    </source>
</reference>
<organism evidence="3 4">
    <name type="scientific">Desulfocapsa sulfexigens (strain DSM 10523 / SB164P1)</name>
    <dbReference type="NCBI Taxonomy" id="1167006"/>
    <lineage>
        <taxon>Bacteria</taxon>
        <taxon>Pseudomonadati</taxon>
        <taxon>Thermodesulfobacteriota</taxon>
        <taxon>Desulfobulbia</taxon>
        <taxon>Desulfobulbales</taxon>
        <taxon>Desulfocapsaceae</taxon>
        <taxon>Desulfocapsa</taxon>
    </lineage>
</organism>
<proteinExistence type="inferred from homology"/>
<evidence type="ECO:0000313" key="3">
    <source>
        <dbReference type="EMBL" id="AGF79407.1"/>
    </source>
</evidence>
<dbReference type="OrthoDB" id="3217301at2"/>
<keyword evidence="4" id="KW-1185">Reference proteome</keyword>